<dbReference type="Pfam" id="PF03816">
    <property type="entry name" value="LytR_cpsA_psr"/>
    <property type="match status" value="1"/>
</dbReference>
<keyword evidence="3" id="KW-0472">Membrane</keyword>
<keyword evidence="3" id="KW-0812">Transmembrane</keyword>
<gene>
    <name evidence="6" type="ORF">GGC33_02965</name>
</gene>
<sequence>MSEGKSKRQSNQYQHQNNSKKESSLKFNPRWLFLGFGFSAIAVVSASVGALLALSLSKTPLRQAQLTPAEEAVFNQEETVTFDSLQIPKLSRPVNILVLGIKVLTSDVPEQAHPDLGYHALVNSFEGLSDSMLLLRFDPEKDNVVVLSIPRDTKTLIPQRGVTKINEANALGGPALAAESVSNLLDDVSVDRYIRINIQGVEKLIDALGGLNIYVPENMKYTDHSQHLYIDLKQGQQHLDGEKAIQFLRFRYDAYGDIGRVQRQQSFMRALVEQTLSPRTILRMPDILNVVRSHLDTNLTTNELIALAAFAAQKNRSDVKMVMLPGDFNTPGEGELSYWLPNHDKISEVMAQHFEVGSNYFSANYQSDSHNLKIAVQSTKDDQEVAQKIVQYLKDNGYSRAYFSYNYYPHNLPETKIIAQQGDNLAAAQLRADLGVGEVVVESTGVINSDVTIQVGSDWSKSHANPANDNDNNENNFQTISY</sequence>
<accession>A0A844GSX3</accession>
<feature type="transmembrane region" description="Helical" evidence="3">
    <location>
        <begin position="31"/>
        <end position="56"/>
    </location>
</feature>
<evidence type="ECO:0000259" key="4">
    <source>
        <dbReference type="Pfam" id="PF03816"/>
    </source>
</evidence>
<keyword evidence="3" id="KW-1133">Transmembrane helix</keyword>
<dbReference type="PANTHER" id="PTHR33392">
    <property type="entry name" value="POLYISOPRENYL-TEICHOIC ACID--PEPTIDOGLYCAN TEICHOIC ACID TRANSFERASE TAGU"/>
    <property type="match status" value="1"/>
</dbReference>
<dbReference type="PANTHER" id="PTHR33392:SF6">
    <property type="entry name" value="POLYISOPRENYL-TEICHOIC ACID--PEPTIDOGLYCAN TEICHOIC ACID TRANSFERASE TAGU"/>
    <property type="match status" value="1"/>
</dbReference>
<comment type="similarity">
    <text evidence="1">Belongs to the LytR/CpsA/Psr (LCP) family.</text>
</comment>
<evidence type="ECO:0000256" key="3">
    <source>
        <dbReference type="SAM" id="Phobius"/>
    </source>
</evidence>
<dbReference type="Pfam" id="PF13399">
    <property type="entry name" value="LytR_C"/>
    <property type="match status" value="1"/>
</dbReference>
<evidence type="ECO:0000256" key="1">
    <source>
        <dbReference type="ARBA" id="ARBA00006068"/>
    </source>
</evidence>
<dbReference type="AlphaFoldDB" id="A0A844GSX3"/>
<dbReference type="RefSeq" id="WP_155082752.1">
    <property type="nucleotide sequence ID" value="NZ_WMIA01000002.1"/>
</dbReference>
<feature type="region of interest" description="Disordered" evidence="2">
    <location>
        <begin position="1"/>
        <end position="22"/>
    </location>
</feature>
<feature type="compositionally biased region" description="Low complexity" evidence="2">
    <location>
        <begin position="464"/>
        <end position="476"/>
    </location>
</feature>
<proteinExistence type="inferred from homology"/>
<dbReference type="Gene3D" id="3.40.630.190">
    <property type="entry name" value="LCP protein"/>
    <property type="match status" value="1"/>
</dbReference>
<feature type="domain" description="LytR/CpsA/Psr regulator C-terminal" evidence="5">
    <location>
        <begin position="372"/>
        <end position="459"/>
    </location>
</feature>
<evidence type="ECO:0000259" key="5">
    <source>
        <dbReference type="Pfam" id="PF13399"/>
    </source>
</evidence>
<dbReference type="InterPro" id="IPR004474">
    <property type="entry name" value="LytR_CpsA_psr"/>
</dbReference>
<evidence type="ECO:0000256" key="2">
    <source>
        <dbReference type="SAM" id="MobiDB-lite"/>
    </source>
</evidence>
<protein>
    <submittedName>
        <fullName evidence="6">LytR family transcriptional regulator</fullName>
    </submittedName>
</protein>
<name>A0A844GSX3_9CHRO</name>
<organism evidence="6 7">
    <name type="scientific">Cyanobacterium aponinum 0216</name>
    <dbReference type="NCBI Taxonomy" id="2676140"/>
    <lineage>
        <taxon>Bacteria</taxon>
        <taxon>Bacillati</taxon>
        <taxon>Cyanobacteriota</taxon>
        <taxon>Cyanophyceae</taxon>
        <taxon>Oscillatoriophycideae</taxon>
        <taxon>Chroococcales</taxon>
        <taxon>Geminocystaceae</taxon>
        <taxon>Cyanobacterium</taxon>
    </lineage>
</organism>
<dbReference type="NCBIfam" id="TIGR00350">
    <property type="entry name" value="lytR_cpsA_psr"/>
    <property type="match status" value="1"/>
</dbReference>
<feature type="domain" description="Cell envelope-related transcriptional attenuator" evidence="4">
    <location>
        <begin position="129"/>
        <end position="275"/>
    </location>
</feature>
<dbReference type="Proteomes" id="UP000437131">
    <property type="component" value="Unassembled WGS sequence"/>
</dbReference>
<feature type="region of interest" description="Disordered" evidence="2">
    <location>
        <begin position="459"/>
        <end position="482"/>
    </location>
</feature>
<evidence type="ECO:0000313" key="7">
    <source>
        <dbReference type="Proteomes" id="UP000437131"/>
    </source>
</evidence>
<evidence type="ECO:0000313" key="6">
    <source>
        <dbReference type="EMBL" id="MTF37888.1"/>
    </source>
</evidence>
<comment type="caution">
    <text evidence="6">The sequence shown here is derived from an EMBL/GenBank/DDBJ whole genome shotgun (WGS) entry which is preliminary data.</text>
</comment>
<dbReference type="EMBL" id="WMIA01000002">
    <property type="protein sequence ID" value="MTF37888.1"/>
    <property type="molecule type" value="Genomic_DNA"/>
</dbReference>
<dbReference type="InterPro" id="IPR027381">
    <property type="entry name" value="LytR/CpsA/Psr_C"/>
</dbReference>
<reference evidence="6 7" key="1">
    <citation type="submission" date="2019-11" db="EMBL/GenBank/DDBJ databases">
        <title>Isolation of a new High Light Tolerant Cyanobacteria.</title>
        <authorList>
            <person name="Dobson Z."/>
            <person name="Vaughn N."/>
            <person name="Vaughn M."/>
            <person name="Fromme P."/>
            <person name="Mazor Y."/>
        </authorList>
    </citation>
    <scope>NUCLEOTIDE SEQUENCE [LARGE SCALE GENOMIC DNA]</scope>
    <source>
        <strain evidence="6 7">0216</strain>
    </source>
</reference>
<dbReference type="InterPro" id="IPR050922">
    <property type="entry name" value="LytR/CpsA/Psr_CW_biosynth"/>
</dbReference>